<keyword evidence="1" id="KW-1133">Transmembrane helix</keyword>
<evidence type="ECO:0000313" key="2">
    <source>
        <dbReference type="EMBL" id="WGW11728.1"/>
    </source>
</evidence>
<protein>
    <recommendedName>
        <fullName evidence="4">DUF2273 domain-containing protein</fullName>
    </recommendedName>
</protein>
<keyword evidence="3" id="KW-1185">Reference proteome</keyword>
<sequence length="60" mass="6257">MSTARTGLFVGLILGLVVVFGGFGELLIVVLFGAVGLVVGRVIEGKIDLQAILGRSSDRR</sequence>
<evidence type="ECO:0000313" key="3">
    <source>
        <dbReference type="Proteomes" id="UP001209083"/>
    </source>
</evidence>
<organism evidence="2 3">
    <name type="scientific">Saxibacter everestensis</name>
    <dbReference type="NCBI Taxonomy" id="2909229"/>
    <lineage>
        <taxon>Bacteria</taxon>
        <taxon>Bacillati</taxon>
        <taxon>Actinomycetota</taxon>
        <taxon>Actinomycetes</taxon>
        <taxon>Micrococcales</taxon>
        <taxon>Brevibacteriaceae</taxon>
        <taxon>Saxibacter</taxon>
    </lineage>
</organism>
<feature type="transmembrane region" description="Helical" evidence="1">
    <location>
        <begin position="12"/>
        <end position="39"/>
    </location>
</feature>
<dbReference type="RefSeq" id="WP_349638518.1">
    <property type="nucleotide sequence ID" value="NZ_CP090958.1"/>
</dbReference>
<dbReference type="EMBL" id="CP090958">
    <property type="protein sequence ID" value="WGW11728.1"/>
    <property type="molecule type" value="Genomic_DNA"/>
</dbReference>
<proteinExistence type="predicted"/>
<evidence type="ECO:0008006" key="4">
    <source>
        <dbReference type="Google" id="ProtNLM"/>
    </source>
</evidence>
<gene>
    <name evidence="2" type="ORF">LWF01_16780</name>
</gene>
<evidence type="ECO:0000256" key="1">
    <source>
        <dbReference type="SAM" id="Phobius"/>
    </source>
</evidence>
<name>A0ABY8QRW4_9MICO</name>
<keyword evidence="1" id="KW-0472">Membrane</keyword>
<dbReference type="Proteomes" id="UP001209083">
    <property type="component" value="Chromosome"/>
</dbReference>
<keyword evidence="1" id="KW-0812">Transmembrane</keyword>
<accession>A0ABY8QRW4</accession>
<reference evidence="2 3" key="1">
    <citation type="submission" date="2023-05" db="EMBL/GenBank/DDBJ databases">
        <title>Lithophilousrod everest ZFBP1038 complete genpme.</title>
        <authorList>
            <person name="Tian M."/>
        </authorList>
    </citation>
    <scope>NUCLEOTIDE SEQUENCE [LARGE SCALE GENOMIC DNA]</scope>
    <source>
        <strain evidence="2 3">ZFBP1038</strain>
    </source>
</reference>